<name>E9IHF5_SOLIN</name>
<dbReference type="AlphaFoldDB" id="E9IHF5"/>
<accession>E9IHF5</accession>
<dbReference type="Gene3D" id="3.30.420.10">
    <property type="entry name" value="Ribonuclease H-like superfamily/Ribonuclease H"/>
    <property type="match status" value="1"/>
</dbReference>
<dbReference type="InterPro" id="IPR036397">
    <property type="entry name" value="RNaseH_sf"/>
</dbReference>
<dbReference type="PANTHER" id="PTHR47326">
    <property type="entry name" value="TRANSPOSABLE ELEMENT TC3 TRANSPOSASE-LIKE PROTEIN"/>
    <property type="match status" value="1"/>
</dbReference>
<proteinExistence type="predicted"/>
<reference evidence="1" key="1">
    <citation type="journal article" date="2011" name="Proc. Natl. Acad. Sci. U.S.A.">
        <title>The genome of the fire ant Solenopsis invicta.</title>
        <authorList>
            <person name="Wurm Y."/>
            <person name="Wang J."/>
            <person name="Riba-Grognuz O."/>
            <person name="Corona M."/>
            <person name="Nygaard S."/>
            <person name="Hunt B.G."/>
            <person name="Ingram K.K."/>
            <person name="Falquet L."/>
            <person name="Nipitwattanaphon M."/>
            <person name="Gotzek D."/>
            <person name="Dijkstra M.B."/>
            <person name="Oettler J."/>
            <person name="Comtesse F."/>
            <person name="Shih C.J."/>
            <person name="Wu W.J."/>
            <person name="Yang C.C."/>
            <person name="Thomas J."/>
            <person name="Beaudoing E."/>
            <person name="Pradervand S."/>
            <person name="Flegel V."/>
            <person name="Cook E.D."/>
            <person name="Fabbretti R."/>
            <person name="Stockinger H."/>
            <person name="Long L."/>
            <person name="Farmerie W.G."/>
            <person name="Oakey J."/>
            <person name="Boomsma J.J."/>
            <person name="Pamilo P."/>
            <person name="Yi S.V."/>
            <person name="Heinze J."/>
            <person name="Goodisman M.A."/>
            <person name="Farinelli L."/>
            <person name="Harshman K."/>
            <person name="Hulo N."/>
            <person name="Cerutti L."/>
            <person name="Xenarios I."/>
            <person name="Shoemaker D."/>
            <person name="Keller L."/>
        </authorList>
    </citation>
    <scope>NUCLEOTIDE SEQUENCE [LARGE SCALE GENOMIC DNA]</scope>
</reference>
<feature type="non-terminal residue" evidence="1">
    <location>
        <position position="130"/>
    </location>
</feature>
<dbReference type="HOGENOM" id="CLU_1943473_0_0_1"/>
<gene>
    <name evidence="1" type="ORF">SINV_13990</name>
</gene>
<protein>
    <submittedName>
        <fullName evidence="1">Uncharacterized protein</fullName>
    </submittedName>
</protein>
<feature type="non-terminal residue" evidence="1">
    <location>
        <position position="1"/>
    </location>
</feature>
<dbReference type="EMBL" id="GL763245">
    <property type="protein sequence ID" value="EFZ20006.1"/>
    <property type="molecule type" value="Genomic_DNA"/>
</dbReference>
<evidence type="ECO:0000313" key="1">
    <source>
        <dbReference type="EMBL" id="EFZ20006.1"/>
    </source>
</evidence>
<sequence>KFNSYKIHLVQEPCEDGFNPCMEFCEKITLNINRNFLFVTLFLSDKATFELIGNVNRYNCRYWSDENPCTRHILKIHKKSMETAENYLTIPQNEIVPAIRNIARQNFNVCDIWYQQDRASPHYGLQVRQY</sequence>
<dbReference type="GO" id="GO:0003676">
    <property type="term" value="F:nucleic acid binding"/>
    <property type="evidence" value="ECO:0007669"/>
    <property type="project" value="InterPro"/>
</dbReference>
<dbReference type="OMA" id="LNINRNF"/>
<dbReference type="PANTHER" id="PTHR47326:SF1">
    <property type="entry name" value="HTH PSQ-TYPE DOMAIN-CONTAINING PROTEIN"/>
    <property type="match status" value="1"/>
</dbReference>
<organism>
    <name type="scientific">Solenopsis invicta</name>
    <name type="common">Red imported fire ant</name>
    <name type="synonym">Solenopsis wagneri</name>
    <dbReference type="NCBI Taxonomy" id="13686"/>
    <lineage>
        <taxon>Eukaryota</taxon>
        <taxon>Metazoa</taxon>
        <taxon>Ecdysozoa</taxon>
        <taxon>Arthropoda</taxon>
        <taxon>Hexapoda</taxon>
        <taxon>Insecta</taxon>
        <taxon>Pterygota</taxon>
        <taxon>Neoptera</taxon>
        <taxon>Endopterygota</taxon>
        <taxon>Hymenoptera</taxon>
        <taxon>Apocrita</taxon>
        <taxon>Aculeata</taxon>
        <taxon>Formicoidea</taxon>
        <taxon>Formicidae</taxon>
        <taxon>Myrmicinae</taxon>
        <taxon>Solenopsis</taxon>
    </lineage>
</organism>